<protein>
    <submittedName>
        <fullName evidence="2">DIPEPTIDE EPIMERASE</fullName>
    </submittedName>
</protein>
<accession>A0A9Q0NW41</accession>
<dbReference type="SUPFAM" id="SSF51604">
    <property type="entry name" value="Enolase C-terminal domain-like"/>
    <property type="match status" value="1"/>
</dbReference>
<dbReference type="AlphaFoldDB" id="A0A9Q0NW41"/>
<organism evidence="2 3">
    <name type="scientific">Salix viminalis</name>
    <name type="common">Common osier</name>
    <name type="synonym">Basket willow</name>
    <dbReference type="NCBI Taxonomy" id="40686"/>
    <lineage>
        <taxon>Eukaryota</taxon>
        <taxon>Viridiplantae</taxon>
        <taxon>Streptophyta</taxon>
        <taxon>Embryophyta</taxon>
        <taxon>Tracheophyta</taxon>
        <taxon>Spermatophyta</taxon>
        <taxon>Magnoliopsida</taxon>
        <taxon>eudicotyledons</taxon>
        <taxon>Gunneridae</taxon>
        <taxon>Pentapetalae</taxon>
        <taxon>rosids</taxon>
        <taxon>fabids</taxon>
        <taxon>Malpighiales</taxon>
        <taxon>Salicaceae</taxon>
        <taxon>Saliceae</taxon>
        <taxon>Salix</taxon>
    </lineage>
</organism>
<dbReference type="OrthoDB" id="1724445at2759"/>
<evidence type="ECO:0000313" key="3">
    <source>
        <dbReference type="Proteomes" id="UP001151529"/>
    </source>
</evidence>
<reference evidence="2" key="1">
    <citation type="submission" date="2022-11" db="EMBL/GenBank/DDBJ databases">
        <authorList>
            <person name="Hyden B.L."/>
            <person name="Feng K."/>
            <person name="Yates T."/>
            <person name="Jawdy S."/>
            <person name="Smart L.B."/>
            <person name="Muchero W."/>
        </authorList>
    </citation>
    <scope>NUCLEOTIDE SEQUENCE</scope>
    <source>
        <tissue evidence="2">Shoot tip</tissue>
    </source>
</reference>
<dbReference type="PANTHER" id="PTHR48073">
    <property type="entry name" value="O-SUCCINYLBENZOATE SYNTHASE-RELATED"/>
    <property type="match status" value="1"/>
</dbReference>
<dbReference type="GO" id="GO:0046872">
    <property type="term" value="F:metal ion binding"/>
    <property type="evidence" value="ECO:0007669"/>
    <property type="project" value="UniProtKB-KW"/>
</dbReference>
<evidence type="ECO:0000256" key="1">
    <source>
        <dbReference type="ARBA" id="ARBA00022723"/>
    </source>
</evidence>
<keyword evidence="1" id="KW-0479">Metal-binding</keyword>
<gene>
    <name evidence="2" type="ORF">OIU85_010195</name>
</gene>
<evidence type="ECO:0000313" key="2">
    <source>
        <dbReference type="EMBL" id="KAJ6676987.1"/>
    </source>
</evidence>
<sequence>MDKSCHSLVDAKRIITGNFADVINIKLAKVGVVGGLEIIEAARTSGLDMMIAAGFGCFKFIDLDTPLLLSEDPVLEGYEVSGAVYKLTDVQGHAGFLDWDNDLWSVLFYHLDTPNQLNYTKTVYHSEI</sequence>
<dbReference type="PANTHER" id="PTHR48073:SF2">
    <property type="entry name" value="O-SUCCINYLBENZOATE SYNTHASE"/>
    <property type="match status" value="1"/>
</dbReference>
<dbReference type="InterPro" id="IPR036849">
    <property type="entry name" value="Enolase-like_C_sf"/>
</dbReference>
<comment type="caution">
    <text evidence="2">The sequence shown here is derived from an EMBL/GenBank/DDBJ whole genome shotgun (WGS) entry which is preliminary data.</text>
</comment>
<reference evidence="2" key="2">
    <citation type="journal article" date="2023" name="Int. J. Mol. Sci.">
        <title>De Novo Assembly and Annotation of 11 Diverse Shrub Willow (Salix) Genomes Reveals Novel Gene Organization in Sex-Linked Regions.</title>
        <authorList>
            <person name="Hyden B."/>
            <person name="Feng K."/>
            <person name="Yates T.B."/>
            <person name="Jawdy S."/>
            <person name="Cereghino C."/>
            <person name="Smart L.B."/>
            <person name="Muchero W."/>
        </authorList>
    </citation>
    <scope>NUCLEOTIDE SEQUENCE [LARGE SCALE GENOMIC DNA]</scope>
    <source>
        <tissue evidence="2">Shoot tip</tissue>
    </source>
</reference>
<dbReference type="Proteomes" id="UP001151529">
    <property type="component" value="Chromosome 15Z"/>
</dbReference>
<proteinExistence type="predicted"/>
<name>A0A9Q0NW41_SALVM</name>
<dbReference type="Gene3D" id="3.20.20.120">
    <property type="entry name" value="Enolase-like C-terminal domain"/>
    <property type="match status" value="1"/>
</dbReference>
<keyword evidence="3" id="KW-1185">Reference proteome</keyword>
<dbReference type="EMBL" id="JAPFFL010000015">
    <property type="protein sequence ID" value="KAJ6676987.1"/>
    <property type="molecule type" value="Genomic_DNA"/>
</dbReference>